<evidence type="ECO:0000256" key="3">
    <source>
        <dbReference type="ARBA" id="ARBA00023015"/>
    </source>
</evidence>
<feature type="domain" description="Myb-like" evidence="8">
    <location>
        <begin position="9"/>
        <end position="61"/>
    </location>
</feature>
<keyword evidence="2" id="KW-0677">Repeat</keyword>
<reference evidence="10" key="1">
    <citation type="submission" date="2019-07" db="EMBL/GenBank/DDBJ databases">
        <authorList>
            <person name="Jiang C.-K."/>
            <person name="Rao G.-Y."/>
        </authorList>
    </citation>
    <scope>NUCLEOTIDE SEQUENCE</scope>
    <source>
        <strain evidence="10">Chongqing</strain>
    </source>
</reference>
<dbReference type="FunFam" id="1.10.10.60:FF:000158">
    <property type="entry name" value="MYB transcription factor"/>
    <property type="match status" value="1"/>
</dbReference>
<dbReference type="InterPro" id="IPR051953">
    <property type="entry name" value="Plant_SW-associated_TFs"/>
</dbReference>
<evidence type="ECO:0000256" key="4">
    <source>
        <dbReference type="ARBA" id="ARBA00023125"/>
    </source>
</evidence>
<dbReference type="CDD" id="cd00167">
    <property type="entry name" value="SANT"/>
    <property type="match status" value="2"/>
</dbReference>
<dbReference type="PROSITE" id="PS50090">
    <property type="entry name" value="MYB_LIKE"/>
    <property type="match status" value="2"/>
</dbReference>
<feature type="compositionally biased region" description="Low complexity" evidence="7">
    <location>
        <begin position="153"/>
        <end position="166"/>
    </location>
</feature>
<dbReference type="InterPro" id="IPR017930">
    <property type="entry name" value="Myb_dom"/>
</dbReference>
<evidence type="ECO:0000256" key="2">
    <source>
        <dbReference type="ARBA" id="ARBA00022737"/>
    </source>
</evidence>
<dbReference type="InterPro" id="IPR001005">
    <property type="entry name" value="SANT/Myb"/>
</dbReference>
<dbReference type="FunFam" id="1.10.10.60:FF:000394">
    <property type="entry name" value="MYB transcription factor"/>
    <property type="match status" value="1"/>
</dbReference>
<evidence type="ECO:0000256" key="1">
    <source>
        <dbReference type="ARBA" id="ARBA00004123"/>
    </source>
</evidence>
<evidence type="ECO:0000256" key="7">
    <source>
        <dbReference type="SAM" id="MobiDB-lite"/>
    </source>
</evidence>
<keyword evidence="3" id="KW-0805">Transcription regulation</keyword>
<evidence type="ECO:0000259" key="9">
    <source>
        <dbReference type="PROSITE" id="PS51294"/>
    </source>
</evidence>
<evidence type="ECO:0000259" key="8">
    <source>
        <dbReference type="PROSITE" id="PS50090"/>
    </source>
</evidence>
<dbReference type="Pfam" id="PF00249">
    <property type="entry name" value="Myb_DNA-binding"/>
    <property type="match status" value="2"/>
</dbReference>
<dbReference type="GO" id="GO:0000976">
    <property type="term" value="F:transcription cis-regulatory region binding"/>
    <property type="evidence" value="ECO:0007669"/>
    <property type="project" value="UniProtKB-ARBA"/>
</dbReference>
<keyword evidence="6" id="KW-0539">Nucleus</keyword>
<dbReference type="SUPFAM" id="SSF46689">
    <property type="entry name" value="Homeodomain-like"/>
    <property type="match status" value="1"/>
</dbReference>
<feature type="domain" description="HTH myb-type" evidence="9">
    <location>
        <begin position="66"/>
        <end position="116"/>
    </location>
</feature>
<comment type="subcellular location">
    <subcellularLocation>
        <location evidence="1">Nucleus</location>
    </subcellularLocation>
</comment>
<dbReference type="AlphaFoldDB" id="A0A6G8MVU8"/>
<keyword evidence="5" id="KW-0804">Transcription</keyword>
<feature type="region of interest" description="Disordered" evidence="7">
    <location>
        <begin position="153"/>
        <end position="176"/>
    </location>
</feature>
<sequence>MGRHSCCQKQKLRKGLWSPEEDEKLVKCITTYGHGCWSNVPRLAGLERCGKSCRLRWKNYLRPDLKRGAFSLQEEKLIIDLHAIVGNRWSQIATQLPGRTDNEIKNFWNSCIKKKLKRLGIDPKTHKPIMNDAAGSSIGKNLPQFPPCDDISSFKSGSAESESSQSQPGDHSDLKSSKLYPYNINLEAHPRLGRSFSDTKLLRNPALVGELQINHHESCNSRSVVNPLASPGVVNSEGGGGAARILLRNFSDLSNVSRDSRIYNEWMITRPGVEDHSPLVPAASHSASEAIFSSPLQSMRPDNHWASTPSGRGSYNPDFDHRSSTSTFDGNPAGEEHQGDEMRQQFPGSTTGAVLPAIVHLNYNNAFATHTGSNFMYQICDASPPAVASFDHHHHHHPQYQQHQQQPYDLAAVDFALTNDGQSRSTQFDSGMGFTFGGGGGGGGGATTASKIPSFDSGIKSELAASDWQSSLAAALQHM</sequence>
<protein>
    <submittedName>
        <fullName evidence="10">R2R3-MYB transcription factor</fullName>
    </submittedName>
</protein>
<feature type="region of interest" description="Disordered" evidence="7">
    <location>
        <begin position="294"/>
        <end position="348"/>
    </location>
</feature>
<proteinExistence type="evidence at transcript level"/>
<keyword evidence="4" id="KW-0238">DNA-binding</keyword>
<dbReference type="InterPro" id="IPR009057">
    <property type="entry name" value="Homeodomain-like_sf"/>
</dbReference>
<dbReference type="PANTHER" id="PTHR47997:SF83">
    <property type="match status" value="1"/>
</dbReference>
<feature type="domain" description="Myb-like" evidence="8">
    <location>
        <begin position="62"/>
        <end position="112"/>
    </location>
</feature>
<accession>A0A6G8MVU8</accession>
<dbReference type="PROSITE" id="PS51294">
    <property type="entry name" value="HTH_MYB"/>
    <property type="match status" value="2"/>
</dbReference>
<feature type="domain" description="HTH myb-type" evidence="9">
    <location>
        <begin position="9"/>
        <end position="65"/>
    </location>
</feature>
<dbReference type="PANTHER" id="PTHR47997">
    <property type="entry name" value="MYB DOMAIN PROTEIN 55"/>
    <property type="match status" value="1"/>
</dbReference>
<organism evidence="10">
    <name type="scientific">Selaginella moellendorffii</name>
    <name type="common">Spikemoss</name>
    <dbReference type="NCBI Taxonomy" id="88036"/>
    <lineage>
        <taxon>Eukaryota</taxon>
        <taxon>Viridiplantae</taxon>
        <taxon>Streptophyta</taxon>
        <taxon>Embryophyta</taxon>
        <taxon>Tracheophyta</taxon>
        <taxon>Lycopodiopsida</taxon>
        <taxon>Selaginellales</taxon>
        <taxon>Selaginellaceae</taxon>
        <taxon>Selaginella</taxon>
    </lineage>
</organism>
<evidence type="ECO:0000256" key="5">
    <source>
        <dbReference type="ARBA" id="ARBA00023163"/>
    </source>
</evidence>
<dbReference type="SMART" id="SM00717">
    <property type="entry name" value="SANT"/>
    <property type="match status" value="2"/>
</dbReference>
<evidence type="ECO:0000256" key="6">
    <source>
        <dbReference type="ARBA" id="ARBA00023242"/>
    </source>
</evidence>
<dbReference type="Gene3D" id="1.10.10.60">
    <property type="entry name" value="Homeodomain-like"/>
    <property type="match status" value="2"/>
</dbReference>
<dbReference type="EMBL" id="MN199012">
    <property type="protein sequence ID" value="QIN53288.1"/>
    <property type="molecule type" value="mRNA"/>
</dbReference>
<name>A0A6G8MVU8_SELML</name>
<dbReference type="GO" id="GO:0005634">
    <property type="term" value="C:nucleus"/>
    <property type="evidence" value="ECO:0007669"/>
    <property type="project" value="UniProtKB-SubCell"/>
</dbReference>
<feature type="compositionally biased region" description="Basic and acidic residues" evidence="7">
    <location>
        <begin position="334"/>
        <end position="343"/>
    </location>
</feature>
<evidence type="ECO:0000313" key="10">
    <source>
        <dbReference type="EMBL" id="QIN53288.1"/>
    </source>
</evidence>